<evidence type="ECO:0000313" key="2">
    <source>
        <dbReference type="EMBL" id="MBJ7599213.1"/>
    </source>
</evidence>
<dbReference type="EMBL" id="JAEKNR010000144">
    <property type="protein sequence ID" value="MBJ7599213.1"/>
    <property type="molecule type" value="Genomic_DNA"/>
</dbReference>
<comment type="caution">
    <text evidence="2">The sequence shown here is derived from an EMBL/GenBank/DDBJ whole genome shotgun (WGS) entry which is preliminary data.</text>
</comment>
<dbReference type="Pfam" id="PF13508">
    <property type="entry name" value="Acetyltransf_7"/>
    <property type="match status" value="1"/>
</dbReference>
<sequence length="103" mass="10946">MAARPEDAAEVHRLTLAAFAPYGWLDPPSGALQETLHQVQADLRPELRPDARGAGAALALLDGRAVGCLRWEVTPAADFHVRRVAVEPALQGRGVGSALMAWA</sequence>
<dbReference type="Proteomes" id="UP000612893">
    <property type="component" value="Unassembled WGS sequence"/>
</dbReference>
<feature type="domain" description="N-acetyltransferase" evidence="1">
    <location>
        <begin position="1"/>
        <end position="103"/>
    </location>
</feature>
<name>A0A934KBB2_9BACT</name>
<evidence type="ECO:0000313" key="3">
    <source>
        <dbReference type="Proteomes" id="UP000612893"/>
    </source>
</evidence>
<gene>
    <name evidence="2" type="ORF">JF922_14210</name>
</gene>
<dbReference type="CDD" id="cd04301">
    <property type="entry name" value="NAT_SF"/>
    <property type="match status" value="1"/>
</dbReference>
<dbReference type="PROSITE" id="PS51186">
    <property type="entry name" value="GNAT"/>
    <property type="match status" value="1"/>
</dbReference>
<accession>A0A934KBB2</accession>
<dbReference type="AlphaFoldDB" id="A0A934KBB2"/>
<dbReference type="GO" id="GO:0016747">
    <property type="term" value="F:acyltransferase activity, transferring groups other than amino-acyl groups"/>
    <property type="evidence" value="ECO:0007669"/>
    <property type="project" value="InterPro"/>
</dbReference>
<dbReference type="InterPro" id="IPR016181">
    <property type="entry name" value="Acyl_CoA_acyltransferase"/>
</dbReference>
<dbReference type="SUPFAM" id="SSF55729">
    <property type="entry name" value="Acyl-CoA N-acyltransferases (Nat)"/>
    <property type="match status" value="1"/>
</dbReference>
<evidence type="ECO:0000259" key="1">
    <source>
        <dbReference type="PROSITE" id="PS51186"/>
    </source>
</evidence>
<proteinExistence type="predicted"/>
<dbReference type="RefSeq" id="WP_338202709.1">
    <property type="nucleotide sequence ID" value="NZ_JAEKNR010000144.1"/>
</dbReference>
<reference evidence="2" key="1">
    <citation type="submission" date="2020-10" db="EMBL/GenBank/DDBJ databases">
        <title>Ca. Dormibacterota MAGs.</title>
        <authorList>
            <person name="Montgomery K."/>
        </authorList>
    </citation>
    <scope>NUCLEOTIDE SEQUENCE [LARGE SCALE GENOMIC DNA]</scope>
    <source>
        <strain evidence="2">SC8812_S17_10</strain>
    </source>
</reference>
<organism evidence="2 3">
    <name type="scientific">Candidatus Nephthysia bennettiae</name>
    <dbReference type="NCBI Taxonomy" id="3127016"/>
    <lineage>
        <taxon>Bacteria</taxon>
        <taxon>Bacillati</taxon>
        <taxon>Candidatus Dormiibacterota</taxon>
        <taxon>Candidatus Dormibacteria</taxon>
        <taxon>Candidatus Dormibacterales</taxon>
        <taxon>Candidatus Dormibacteraceae</taxon>
        <taxon>Candidatus Nephthysia</taxon>
    </lineage>
</organism>
<dbReference type="Gene3D" id="3.40.630.30">
    <property type="match status" value="1"/>
</dbReference>
<dbReference type="InterPro" id="IPR000182">
    <property type="entry name" value="GNAT_dom"/>
</dbReference>
<keyword evidence="3" id="KW-1185">Reference proteome</keyword>
<feature type="non-terminal residue" evidence="2">
    <location>
        <position position="103"/>
    </location>
</feature>
<protein>
    <submittedName>
        <fullName evidence="2">GNAT family N-acetyltransferase</fullName>
    </submittedName>
</protein>